<dbReference type="SUPFAM" id="SSF52540">
    <property type="entry name" value="P-loop containing nucleoside triphosphate hydrolases"/>
    <property type="match status" value="1"/>
</dbReference>
<name>A0A7W4W8I7_9GAMM</name>
<evidence type="ECO:0000256" key="5">
    <source>
        <dbReference type="ARBA" id="ARBA00022840"/>
    </source>
</evidence>
<dbReference type="EC" id="5.6.2.4" evidence="8"/>
<comment type="caution">
    <text evidence="14">The sequence shown here is derived from an EMBL/GenBank/DDBJ whole genome shotgun (WGS) entry which is preliminary data.</text>
</comment>
<reference evidence="14 15" key="1">
    <citation type="submission" date="2020-08" db="EMBL/GenBank/DDBJ databases">
        <title>Genomic Encyclopedia of Type Strains, Phase III (KMG-III): the genomes of soil and plant-associated and newly described type strains.</title>
        <authorList>
            <person name="Whitman W."/>
        </authorList>
    </citation>
    <scope>NUCLEOTIDE SEQUENCE [LARGE SCALE GENOMIC DNA]</scope>
    <source>
        <strain evidence="14 15">CECT 8654</strain>
    </source>
</reference>
<accession>A0A7W4W8I7</accession>
<feature type="domain" description="UvrD-like helicase C-terminal" evidence="13">
    <location>
        <begin position="292"/>
        <end position="564"/>
    </location>
</feature>
<proteinExistence type="inferred from homology"/>
<dbReference type="Gene3D" id="1.10.10.160">
    <property type="match status" value="1"/>
</dbReference>
<dbReference type="InterPro" id="IPR013986">
    <property type="entry name" value="DExx_box_DNA_helicase_dom_sf"/>
</dbReference>
<feature type="domain" description="UvrD-like helicase ATP-binding" evidence="12">
    <location>
        <begin position="1"/>
        <end position="291"/>
    </location>
</feature>
<dbReference type="InterPro" id="IPR014017">
    <property type="entry name" value="DNA_helicase_UvrD-like_C"/>
</dbReference>
<dbReference type="GO" id="GO:0005524">
    <property type="term" value="F:ATP binding"/>
    <property type="evidence" value="ECO:0007669"/>
    <property type="project" value="UniProtKB-UniRule"/>
</dbReference>
<evidence type="ECO:0000259" key="13">
    <source>
        <dbReference type="PROSITE" id="PS51217"/>
    </source>
</evidence>
<dbReference type="PANTHER" id="PTHR11070">
    <property type="entry name" value="UVRD / RECB / PCRA DNA HELICASE FAMILY MEMBER"/>
    <property type="match status" value="1"/>
</dbReference>
<feature type="binding site" evidence="10">
    <location>
        <begin position="22"/>
        <end position="29"/>
    </location>
    <ligand>
        <name>ATP</name>
        <dbReference type="ChEBI" id="CHEBI:30616"/>
    </ligand>
</feature>
<dbReference type="InterPro" id="IPR014016">
    <property type="entry name" value="UvrD-like_ATP-bd"/>
</dbReference>
<gene>
    <name evidence="14" type="ORF">FHR99_003217</name>
</gene>
<dbReference type="Gene3D" id="3.40.50.300">
    <property type="entry name" value="P-loop containing nucleotide triphosphate hydrolases"/>
    <property type="match status" value="2"/>
</dbReference>
<dbReference type="GO" id="GO:0000724">
    <property type="term" value="P:double-strand break repair via homologous recombination"/>
    <property type="evidence" value="ECO:0007669"/>
    <property type="project" value="TreeGrafter"/>
</dbReference>
<dbReference type="GO" id="GO:0043138">
    <property type="term" value="F:3'-5' DNA helicase activity"/>
    <property type="evidence" value="ECO:0007669"/>
    <property type="project" value="UniProtKB-EC"/>
</dbReference>
<keyword evidence="15" id="KW-1185">Reference proteome</keyword>
<evidence type="ECO:0000256" key="8">
    <source>
        <dbReference type="ARBA" id="ARBA00034808"/>
    </source>
</evidence>
<evidence type="ECO:0000313" key="15">
    <source>
        <dbReference type="Proteomes" id="UP000537130"/>
    </source>
</evidence>
<dbReference type="EMBL" id="JACHWY010000004">
    <property type="protein sequence ID" value="MBB3048943.1"/>
    <property type="molecule type" value="Genomic_DNA"/>
</dbReference>
<evidence type="ECO:0000256" key="11">
    <source>
        <dbReference type="SAM" id="MobiDB-lite"/>
    </source>
</evidence>
<evidence type="ECO:0000256" key="7">
    <source>
        <dbReference type="ARBA" id="ARBA00034617"/>
    </source>
</evidence>
<protein>
    <recommendedName>
        <fullName evidence="8">DNA 3'-5' helicase</fullName>
        <ecNumber evidence="8">5.6.2.4</ecNumber>
    </recommendedName>
</protein>
<evidence type="ECO:0000313" key="14">
    <source>
        <dbReference type="EMBL" id="MBB3048943.1"/>
    </source>
</evidence>
<feature type="compositionally biased region" description="Basic residues" evidence="11">
    <location>
        <begin position="762"/>
        <end position="772"/>
    </location>
</feature>
<dbReference type="Gene3D" id="1.10.486.10">
    <property type="entry name" value="PCRA, domain 4"/>
    <property type="match status" value="1"/>
</dbReference>
<feature type="region of interest" description="Disordered" evidence="11">
    <location>
        <begin position="578"/>
        <end position="598"/>
    </location>
</feature>
<keyword evidence="3 10" id="KW-0378">Hydrolase</keyword>
<evidence type="ECO:0000256" key="1">
    <source>
        <dbReference type="ARBA" id="ARBA00009922"/>
    </source>
</evidence>
<dbReference type="Pfam" id="PF13361">
    <property type="entry name" value="UvrD_C"/>
    <property type="match status" value="1"/>
</dbReference>
<comment type="similarity">
    <text evidence="1">Belongs to the helicase family. UvrD subfamily.</text>
</comment>
<evidence type="ECO:0000256" key="6">
    <source>
        <dbReference type="ARBA" id="ARBA00023235"/>
    </source>
</evidence>
<keyword evidence="4 10" id="KW-0347">Helicase</keyword>
<evidence type="ECO:0000256" key="10">
    <source>
        <dbReference type="PROSITE-ProRule" id="PRU00560"/>
    </source>
</evidence>
<comment type="catalytic activity">
    <reaction evidence="7">
        <text>Couples ATP hydrolysis with the unwinding of duplex DNA by translocating in the 3'-5' direction.</text>
        <dbReference type="EC" id="5.6.2.4"/>
    </reaction>
</comment>
<keyword evidence="2 10" id="KW-0547">Nucleotide-binding</keyword>
<dbReference type="GO" id="GO:0016787">
    <property type="term" value="F:hydrolase activity"/>
    <property type="evidence" value="ECO:0007669"/>
    <property type="project" value="UniProtKB-UniRule"/>
</dbReference>
<dbReference type="GO" id="GO:0031297">
    <property type="term" value="P:replication fork processing"/>
    <property type="evidence" value="ECO:0007669"/>
    <property type="project" value="TreeGrafter"/>
</dbReference>
<dbReference type="Proteomes" id="UP000537130">
    <property type="component" value="Unassembled WGS sequence"/>
</dbReference>
<feature type="region of interest" description="Disordered" evidence="11">
    <location>
        <begin position="757"/>
        <end position="777"/>
    </location>
</feature>
<dbReference type="RefSeq" id="WP_183411736.1">
    <property type="nucleotide sequence ID" value="NZ_JACHWY010000004.1"/>
</dbReference>
<dbReference type="InterPro" id="IPR000212">
    <property type="entry name" value="DNA_helicase_UvrD/REP"/>
</dbReference>
<evidence type="ECO:0000256" key="2">
    <source>
        <dbReference type="ARBA" id="ARBA00022741"/>
    </source>
</evidence>
<evidence type="ECO:0000256" key="9">
    <source>
        <dbReference type="ARBA" id="ARBA00048988"/>
    </source>
</evidence>
<organism evidence="14 15">
    <name type="scientific">Litorivivens lipolytica</name>
    <dbReference type="NCBI Taxonomy" id="1524264"/>
    <lineage>
        <taxon>Bacteria</taxon>
        <taxon>Pseudomonadati</taxon>
        <taxon>Pseudomonadota</taxon>
        <taxon>Gammaproteobacteria</taxon>
        <taxon>Litorivivens</taxon>
    </lineage>
</organism>
<keyword evidence="6" id="KW-0413">Isomerase</keyword>
<feature type="compositionally biased region" description="Basic and acidic residues" evidence="11">
    <location>
        <begin position="587"/>
        <end position="598"/>
    </location>
</feature>
<keyword evidence="5 10" id="KW-0067">ATP-binding</keyword>
<dbReference type="Pfam" id="PF00580">
    <property type="entry name" value="UvrD-helicase"/>
    <property type="match status" value="1"/>
</dbReference>
<dbReference type="PROSITE" id="PS51198">
    <property type="entry name" value="UVRD_HELICASE_ATP_BIND"/>
    <property type="match status" value="1"/>
</dbReference>
<dbReference type="PROSITE" id="PS51217">
    <property type="entry name" value="UVRD_HELICASE_CTER"/>
    <property type="match status" value="1"/>
</dbReference>
<evidence type="ECO:0000256" key="4">
    <source>
        <dbReference type="ARBA" id="ARBA00022806"/>
    </source>
</evidence>
<dbReference type="AlphaFoldDB" id="A0A7W4W8I7"/>
<dbReference type="GO" id="GO:0003677">
    <property type="term" value="F:DNA binding"/>
    <property type="evidence" value="ECO:0007669"/>
    <property type="project" value="InterPro"/>
</dbReference>
<evidence type="ECO:0000259" key="12">
    <source>
        <dbReference type="PROSITE" id="PS51198"/>
    </source>
</evidence>
<sequence length="832" mass="92562">MRPTKEQSAFIQHSGGHAKVIAVAGAGKSTTLVEYVLAQLERGTDPRLMRVIMFNKDAQVEFVQKLERRGAGRYTLPEVRTFHSMGLKLYKNLIQRGFLPSIDTRPLSEKQVNLQILKLLQQLGGESLKAELQANRRQQWISAAASFIDNVKADVVSARDTFKRLQLGSECKFFIELFDSFEHWRKSKCKITYADMLFDPVMCLRSNTNAVDIVANRVDFILIDEMQDINGIQAYLVNTLAGCRAQVVGIGDPDQTIYEWRGSRPEFMLHDFDLAYPGTTKYSLSHTFRYGHTLALAANSLIGHNKEREDVVCLAAPDGRKTSVQLEHCENQAAAACTIVRKALASGGDPKDVAILFRVWSQSTAVELRLLSAGITYRMDGGRYALKRDEVQSLNTVLQFASGDVWEHSDADRESRFVTLLQICNLKVNGPVLAGAAEAMAGGERAVQPFLAKLEGWPARQLSRVWDALLATVPVKQSAYLVLRGFCIEMDLIRALQAGALGEQDGDEAAEVVSAFLDFVREQREVSAHDMTVRLDELVAGLTNTERNTSQQPITLTSIHRAKGLEWGTVVIPGLSDKNYPHQTSKQLEEGREPTPREIESERRLLYVAMTRAIRSVHLIAPELPVGGDDVSLALGSPTTPSRFLEEINLDEAQAISGTLDSGQAEFSPERPLSKSGEAYLAALDHELIVKAPEDQQTTLGCGAAVYHRKFGGGRIVSENPIFFWVEFEKDRRRVLRLSAGQHLSLISEDEFDSMRNPRPVRSLKKTPRPPRKPSEREPVTLWALVKGQIVYHKNFGEGRVVTLKRGSVMVDFGAEGVKEFPNDTVHDSLLA</sequence>
<comment type="catalytic activity">
    <reaction evidence="9">
        <text>ATP + H2O = ADP + phosphate + H(+)</text>
        <dbReference type="Rhea" id="RHEA:13065"/>
        <dbReference type="ChEBI" id="CHEBI:15377"/>
        <dbReference type="ChEBI" id="CHEBI:15378"/>
        <dbReference type="ChEBI" id="CHEBI:30616"/>
        <dbReference type="ChEBI" id="CHEBI:43474"/>
        <dbReference type="ChEBI" id="CHEBI:456216"/>
        <dbReference type="EC" id="5.6.2.4"/>
    </reaction>
</comment>
<dbReference type="InterPro" id="IPR027417">
    <property type="entry name" value="P-loop_NTPase"/>
</dbReference>
<dbReference type="PANTHER" id="PTHR11070:SF30">
    <property type="entry name" value="F-BOX DNA HELICASE 1"/>
    <property type="match status" value="1"/>
</dbReference>
<evidence type="ECO:0000256" key="3">
    <source>
        <dbReference type="ARBA" id="ARBA00022801"/>
    </source>
</evidence>